<accession>A0AAW2WGA5</accession>
<dbReference type="SUPFAM" id="SSF56219">
    <property type="entry name" value="DNase I-like"/>
    <property type="match status" value="1"/>
</dbReference>
<reference evidence="1" key="2">
    <citation type="journal article" date="2024" name="Plant">
        <title>Genomic evolution and insights into agronomic trait innovations of Sesamum species.</title>
        <authorList>
            <person name="Miao H."/>
            <person name="Wang L."/>
            <person name="Qu L."/>
            <person name="Liu H."/>
            <person name="Sun Y."/>
            <person name="Le M."/>
            <person name="Wang Q."/>
            <person name="Wei S."/>
            <person name="Zheng Y."/>
            <person name="Lin W."/>
            <person name="Duan Y."/>
            <person name="Cao H."/>
            <person name="Xiong S."/>
            <person name="Wang X."/>
            <person name="Wei L."/>
            <person name="Li C."/>
            <person name="Ma Q."/>
            <person name="Ju M."/>
            <person name="Zhao R."/>
            <person name="Li G."/>
            <person name="Mu C."/>
            <person name="Tian Q."/>
            <person name="Mei H."/>
            <person name="Zhang T."/>
            <person name="Gao T."/>
            <person name="Zhang H."/>
        </authorList>
    </citation>
    <scope>NUCLEOTIDE SEQUENCE</scope>
    <source>
        <strain evidence="1">KEN1</strain>
    </source>
</reference>
<protein>
    <submittedName>
        <fullName evidence="1">Uncharacterized protein</fullName>
    </submittedName>
</protein>
<organism evidence="1">
    <name type="scientific">Sesamum latifolium</name>
    <dbReference type="NCBI Taxonomy" id="2727402"/>
    <lineage>
        <taxon>Eukaryota</taxon>
        <taxon>Viridiplantae</taxon>
        <taxon>Streptophyta</taxon>
        <taxon>Embryophyta</taxon>
        <taxon>Tracheophyta</taxon>
        <taxon>Spermatophyta</taxon>
        <taxon>Magnoliopsida</taxon>
        <taxon>eudicotyledons</taxon>
        <taxon>Gunneridae</taxon>
        <taxon>Pentapetalae</taxon>
        <taxon>asterids</taxon>
        <taxon>lamiids</taxon>
        <taxon>Lamiales</taxon>
        <taxon>Pedaliaceae</taxon>
        <taxon>Sesamum</taxon>
    </lineage>
</organism>
<dbReference type="InterPro" id="IPR036691">
    <property type="entry name" value="Endo/exonu/phosph_ase_sf"/>
</dbReference>
<evidence type="ECO:0000313" key="1">
    <source>
        <dbReference type="EMBL" id="KAL0440099.1"/>
    </source>
</evidence>
<dbReference type="Gene3D" id="3.60.10.10">
    <property type="entry name" value="Endonuclease/exonuclease/phosphatase"/>
    <property type="match status" value="2"/>
</dbReference>
<dbReference type="EMBL" id="JACGWN010000008">
    <property type="protein sequence ID" value="KAL0440099.1"/>
    <property type="molecule type" value="Genomic_DNA"/>
</dbReference>
<dbReference type="PANTHER" id="PTHR33710">
    <property type="entry name" value="BNAC02G09200D PROTEIN"/>
    <property type="match status" value="1"/>
</dbReference>
<name>A0AAW2WGA5_9LAMI</name>
<reference evidence="1" key="1">
    <citation type="submission" date="2020-06" db="EMBL/GenBank/DDBJ databases">
        <authorList>
            <person name="Li T."/>
            <person name="Hu X."/>
            <person name="Zhang T."/>
            <person name="Song X."/>
            <person name="Zhang H."/>
            <person name="Dai N."/>
            <person name="Sheng W."/>
            <person name="Hou X."/>
            <person name="Wei L."/>
        </authorList>
    </citation>
    <scope>NUCLEOTIDE SEQUENCE</scope>
    <source>
        <strain evidence="1">KEN1</strain>
        <tissue evidence="1">Leaf</tissue>
    </source>
</reference>
<gene>
    <name evidence="1" type="ORF">Slati_2492900</name>
</gene>
<dbReference type="PANTHER" id="PTHR33710:SF78">
    <property type="entry name" value="ENDONUCLEASE_EXONUCLEASE_PHOSPHATASE DOMAIN-CONTAINING PROTEIN"/>
    <property type="match status" value="1"/>
</dbReference>
<dbReference type="AlphaFoldDB" id="A0AAW2WGA5"/>
<comment type="caution">
    <text evidence="1">The sequence shown here is derived from an EMBL/GenBank/DDBJ whole genome shotgun (WGS) entry which is preliminary data.</text>
</comment>
<proteinExistence type="predicted"/>
<sequence>MKTEVRRGYPSSLPMKIGFWNVRGFNWPLKRNGVAHLVKDNQLCLLGILETKLTAPAITKILHRSFRGWCHTHNFDTIAGGRMLIIWNPTVIDLQPEDISPQVIHCRLGIMPTWYELKDFNDCCLSLGLTDAPTIGCYYTWYSNSDTNPVWCKLDQVLLNNEWLEAGLQCNAQFNPSGCLSDHSLEHSEFLATVEEGWNLNVEGTAQFKLCSKLKSLKHPLKVFNRLHYSHITVRAKEADLALQNAQLHLESNPGDAAVRDSLGDLRKKAIFLAEAERHFYYQKAKIHFLKMGDRNTKFFS</sequence>